<feature type="compositionally biased region" description="Basic and acidic residues" evidence="1">
    <location>
        <begin position="87"/>
        <end position="106"/>
    </location>
</feature>
<evidence type="ECO:0000313" key="3">
    <source>
        <dbReference type="Proteomes" id="UP000501690"/>
    </source>
</evidence>
<protein>
    <submittedName>
        <fullName evidence="2">Uncharacterized protein</fullName>
    </submittedName>
</protein>
<feature type="region of interest" description="Disordered" evidence="1">
    <location>
        <begin position="85"/>
        <end position="106"/>
    </location>
</feature>
<keyword evidence="3" id="KW-1185">Reference proteome</keyword>
<sequence>MCSTVWVSNFLATIFQGEQWRRSDNLAQASGSCLSESIRKPTQVPRELSLRRQATILSESPSHSSEEVSPMREYVTVPLIITSSPRLGERSSPERETLSPERDLSA</sequence>
<evidence type="ECO:0000256" key="1">
    <source>
        <dbReference type="SAM" id="MobiDB-lite"/>
    </source>
</evidence>
<accession>A0A4D6M442</accession>
<dbReference type="Proteomes" id="UP000501690">
    <property type="component" value="Linkage Group LG6"/>
</dbReference>
<dbReference type="EMBL" id="CP039350">
    <property type="protein sequence ID" value="QCD96022.1"/>
    <property type="molecule type" value="Genomic_DNA"/>
</dbReference>
<gene>
    <name evidence="2" type="ORF">DEO72_LG6g724</name>
</gene>
<reference evidence="2 3" key="1">
    <citation type="submission" date="2019-04" db="EMBL/GenBank/DDBJ databases">
        <title>An improved genome assembly and genetic linkage map for asparagus bean, Vigna unguiculata ssp. sesquipedialis.</title>
        <authorList>
            <person name="Xia Q."/>
            <person name="Zhang R."/>
            <person name="Dong Y."/>
        </authorList>
    </citation>
    <scope>NUCLEOTIDE SEQUENCE [LARGE SCALE GENOMIC DNA]</scope>
    <source>
        <tissue evidence="2">Leaf</tissue>
    </source>
</reference>
<organism evidence="2 3">
    <name type="scientific">Vigna unguiculata</name>
    <name type="common">Cowpea</name>
    <dbReference type="NCBI Taxonomy" id="3917"/>
    <lineage>
        <taxon>Eukaryota</taxon>
        <taxon>Viridiplantae</taxon>
        <taxon>Streptophyta</taxon>
        <taxon>Embryophyta</taxon>
        <taxon>Tracheophyta</taxon>
        <taxon>Spermatophyta</taxon>
        <taxon>Magnoliopsida</taxon>
        <taxon>eudicotyledons</taxon>
        <taxon>Gunneridae</taxon>
        <taxon>Pentapetalae</taxon>
        <taxon>rosids</taxon>
        <taxon>fabids</taxon>
        <taxon>Fabales</taxon>
        <taxon>Fabaceae</taxon>
        <taxon>Papilionoideae</taxon>
        <taxon>50 kb inversion clade</taxon>
        <taxon>NPAAA clade</taxon>
        <taxon>indigoferoid/millettioid clade</taxon>
        <taxon>Phaseoleae</taxon>
        <taxon>Vigna</taxon>
    </lineage>
</organism>
<dbReference type="AlphaFoldDB" id="A0A4D6M442"/>
<proteinExistence type="predicted"/>
<evidence type="ECO:0000313" key="2">
    <source>
        <dbReference type="EMBL" id="QCD96022.1"/>
    </source>
</evidence>
<name>A0A4D6M442_VIGUN</name>